<evidence type="ECO:0000313" key="3">
    <source>
        <dbReference type="Proteomes" id="UP000825935"/>
    </source>
</evidence>
<proteinExistence type="predicted"/>
<dbReference type="AlphaFoldDB" id="A0A8T2VAF3"/>
<comment type="caution">
    <text evidence="2">The sequence shown here is derived from an EMBL/GenBank/DDBJ whole genome shotgun (WGS) entry which is preliminary data.</text>
</comment>
<reference evidence="2" key="1">
    <citation type="submission" date="2021-08" db="EMBL/GenBank/DDBJ databases">
        <title>WGS assembly of Ceratopteris richardii.</title>
        <authorList>
            <person name="Marchant D.B."/>
            <person name="Chen G."/>
            <person name="Jenkins J."/>
            <person name="Shu S."/>
            <person name="Leebens-Mack J."/>
            <person name="Grimwood J."/>
            <person name="Schmutz J."/>
            <person name="Soltis P."/>
            <person name="Soltis D."/>
            <person name="Chen Z.-H."/>
        </authorList>
    </citation>
    <scope>NUCLEOTIDE SEQUENCE</scope>
    <source>
        <strain evidence="2">Whitten #5841</strain>
        <tissue evidence="2">Leaf</tissue>
    </source>
</reference>
<protein>
    <submittedName>
        <fullName evidence="2">Uncharacterized protein</fullName>
    </submittedName>
</protein>
<dbReference type="Proteomes" id="UP000825935">
    <property type="component" value="Chromosome 3"/>
</dbReference>
<organism evidence="2 3">
    <name type="scientific">Ceratopteris richardii</name>
    <name type="common">Triangle waterfern</name>
    <dbReference type="NCBI Taxonomy" id="49495"/>
    <lineage>
        <taxon>Eukaryota</taxon>
        <taxon>Viridiplantae</taxon>
        <taxon>Streptophyta</taxon>
        <taxon>Embryophyta</taxon>
        <taxon>Tracheophyta</taxon>
        <taxon>Polypodiopsida</taxon>
        <taxon>Polypodiidae</taxon>
        <taxon>Polypodiales</taxon>
        <taxon>Pteridineae</taxon>
        <taxon>Pteridaceae</taxon>
        <taxon>Parkerioideae</taxon>
        <taxon>Ceratopteris</taxon>
    </lineage>
</organism>
<evidence type="ECO:0000313" key="2">
    <source>
        <dbReference type="EMBL" id="KAH7442753.1"/>
    </source>
</evidence>
<feature type="region of interest" description="Disordered" evidence="1">
    <location>
        <begin position="18"/>
        <end position="38"/>
    </location>
</feature>
<accession>A0A8T2VAF3</accession>
<sequence length="166" mass="18716">MCVRGRADNVCIMQLRSEERRGEGASSSSSDSKAEHMYHNGITPPIICMYGREMQPRPSSISTIIPNSLILSCHHPSPSLMLFIAPRCHHHHQLNSHHYKLPSFLFSRKHAPENSLRSLRIIIPSVQMKALLSCQRLGRHSFRTSSRKKKCSSVEHGLCLPPSLSL</sequence>
<dbReference type="EMBL" id="CM035408">
    <property type="protein sequence ID" value="KAH7442753.1"/>
    <property type="molecule type" value="Genomic_DNA"/>
</dbReference>
<keyword evidence="3" id="KW-1185">Reference proteome</keyword>
<gene>
    <name evidence="2" type="ORF">KP509_03G102600</name>
</gene>
<name>A0A8T2VAF3_CERRI</name>
<evidence type="ECO:0000256" key="1">
    <source>
        <dbReference type="SAM" id="MobiDB-lite"/>
    </source>
</evidence>